<dbReference type="Pfam" id="PF10604">
    <property type="entry name" value="Polyketide_cyc2"/>
    <property type="match status" value="1"/>
</dbReference>
<organism evidence="1 2">
    <name type="scientific">Streptomyces palmae</name>
    <dbReference type="NCBI Taxonomy" id="1701085"/>
    <lineage>
        <taxon>Bacteria</taxon>
        <taxon>Bacillati</taxon>
        <taxon>Actinomycetota</taxon>
        <taxon>Actinomycetes</taxon>
        <taxon>Kitasatosporales</taxon>
        <taxon>Streptomycetaceae</taxon>
        <taxon>Streptomyces</taxon>
    </lineage>
</organism>
<dbReference type="CDD" id="cd07812">
    <property type="entry name" value="SRPBCC"/>
    <property type="match status" value="1"/>
</dbReference>
<dbReference type="OrthoDB" id="4618973at2"/>
<dbReference type="SUPFAM" id="SSF55961">
    <property type="entry name" value="Bet v1-like"/>
    <property type="match status" value="1"/>
</dbReference>
<dbReference type="InterPro" id="IPR019587">
    <property type="entry name" value="Polyketide_cyclase/dehydratase"/>
</dbReference>
<reference evidence="1 2" key="1">
    <citation type="submission" date="2019-03" db="EMBL/GenBank/DDBJ databases">
        <authorList>
            <person name="Gonzalez-Pimentel J.L."/>
        </authorList>
    </citation>
    <scope>NUCLEOTIDE SEQUENCE [LARGE SCALE GENOMIC DNA]</scope>
    <source>
        <strain evidence="1 2">JCM 31289</strain>
    </source>
</reference>
<dbReference type="Proteomes" id="UP000297948">
    <property type="component" value="Unassembled WGS sequence"/>
</dbReference>
<protein>
    <submittedName>
        <fullName evidence="1">SRPBCC family protein</fullName>
    </submittedName>
</protein>
<dbReference type="Gene3D" id="3.30.530.20">
    <property type="match status" value="1"/>
</dbReference>
<dbReference type="InterPro" id="IPR023393">
    <property type="entry name" value="START-like_dom_sf"/>
</dbReference>
<evidence type="ECO:0000313" key="2">
    <source>
        <dbReference type="Proteomes" id="UP000297948"/>
    </source>
</evidence>
<accession>A0A4Z0HIE4</accession>
<proteinExistence type="predicted"/>
<dbReference type="RefSeq" id="WP_135336966.1">
    <property type="nucleotide sequence ID" value="NZ_JBHLTX010000017.1"/>
</dbReference>
<dbReference type="EMBL" id="SRID01000004">
    <property type="protein sequence ID" value="TGB18960.1"/>
    <property type="molecule type" value="Genomic_DNA"/>
</dbReference>
<sequence>MPQTVSETMEIAVPPQLVYDTVTNVAEMGRWSPECTGATVHEAGRAACVGMRFTGRNASHLKKRPWSTNCTVVAAEPGRLFAFSVTAIGLPISIWSYRFEPLDGGAATRVTETWTDTRGKAMLFIGPKVSGIHDRVTHNRQGMQVTLRRLKEALETAHRSG</sequence>
<evidence type="ECO:0000313" key="1">
    <source>
        <dbReference type="EMBL" id="TGB18960.1"/>
    </source>
</evidence>
<comment type="caution">
    <text evidence="1">The sequence shown here is derived from an EMBL/GenBank/DDBJ whole genome shotgun (WGS) entry which is preliminary data.</text>
</comment>
<gene>
    <name evidence="1" type="ORF">E4099_01080</name>
</gene>
<name>A0A4Z0HIE4_9ACTN</name>
<dbReference type="AlphaFoldDB" id="A0A4Z0HIE4"/>
<keyword evidence="2" id="KW-1185">Reference proteome</keyword>